<gene>
    <name evidence="2" type="ORF">TIFTF001_025779</name>
</gene>
<feature type="region of interest" description="Disordered" evidence="1">
    <location>
        <begin position="173"/>
        <end position="199"/>
    </location>
</feature>
<proteinExistence type="predicted"/>
<dbReference type="EMBL" id="BTGU01000065">
    <property type="protein sequence ID" value="GMN56660.1"/>
    <property type="molecule type" value="Genomic_DNA"/>
</dbReference>
<dbReference type="AlphaFoldDB" id="A0AA88APK4"/>
<comment type="caution">
    <text evidence="2">The sequence shown here is derived from an EMBL/GenBank/DDBJ whole genome shotgun (WGS) entry which is preliminary data.</text>
</comment>
<accession>A0AA88APK4</accession>
<reference evidence="2" key="1">
    <citation type="submission" date="2023-07" db="EMBL/GenBank/DDBJ databases">
        <title>draft genome sequence of fig (Ficus carica).</title>
        <authorList>
            <person name="Takahashi T."/>
            <person name="Nishimura K."/>
        </authorList>
    </citation>
    <scope>NUCLEOTIDE SEQUENCE</scope>
</reference>
<organism evidence="2 3">
    <name type="scientific">Ficus carica</name>
    <name type="common">Common fig</name>
    <dbReference type="NCBI Taxonomy" id="3494"/>
    <lineage>
        <taxon>Eukaryota</taxon>
        <taxon>Viridiplantae</taxon>
        <taxon>Streptophyta</taxon>
        <taxon>Embryophyta</taxon>
        <taxon>Tracheophyta</taxon>
        <taxon>Spermatophyta</taxon>
        <taxon>Magnoliopsida</taxon>
        <taxon>eudicotyledons</taxon>
        <taxon>Gunneridae</taxon>
        <taxon>Pentapetalae</taxon>
        <taxon>rosids</taxon>
        <taxon>fabids</taxon>
        <taxon>Rosales</taxon>
        <taxon>Moraceae</taxon>
        <taxon>Ficeae</taxon>
        <taxon>Ficus</taxon>
    </lineage>
</organism>
<evidence type="ECO:0000256" key="1">
    <source>
        <dbReference type="SAM" id="MobiDB-lite"/>
    </source>
</evidence>
<name>A0AA88APK4_FICCA</name>
<sequence length="241" mass="26461">MILVDGELGDRHGHTRLPPLLSQHRLDGVEDRRHDGDAAVPVELATTVEDLGDDDDDDDDYWIRDRNLALATKLWPLSSGDLSNSRVAEKSAINLMKHPQLAHDRLQFLALELLYIFSGSSGSLGIGPLGHVVAGDEAAVVWRWLLVGYCCSSIALRFRLSFGRRDLDGDPSYNSRKSLSDRHPYVPSADDNDEESLPTKSVEPVAGVIARFSTRFSLVSGDLLPVVEGIARLPLGHLDFA</sequence>
<keyword evidence="3" id="KW-1185">Reference proteome</keyword>
<evidence type="ECO:0000313" key="2">
    <source>
        <dbReference type="EMBL" id="GMN56660.1"/>
    </source>
</evidence>
<evidence type="ECO:0000313" key="3">
    <source>
        <dbReference type="Proteomes" id="UP001187192"/>
    </source>
</evidence>
<dbReference type="Proteomes" id="UP001187192">
    <property type="component" value="Unassembled WGS sequence"/>
</dbReference>
<protein>
    <submittedName>
        <fullName evidence="2">Uncharacterized protein</fullName>
    </submittedName>
</protein>